<dbReference type="Pfam" id="PF00015">
    <property type="entry name" value="MCPsignal"/>
    <property type="match status" value="1"/>
</dbReference>
<dbReference type="GO" id="GO:0005886">
    <property type="term" value="C:plasma membrane"/>
    <property type="evidence" value="ECO:0007669"/>
    <property type="project" value="UniProtKB-SubCell"/>
</dbReference>
<evidence type="ECO:0000256" key="6">
    <source>
        <dbReference type="ARBA" id="ARBA00023136"/>
    </source>
</evidence>
<comment type="similarity">
    <text evidence="8">Belongs to the methyl-accepting chemotaxis (MCP) protein family.</text>
</comment>
<feature type="transmembrane region" description="Helical" evidence="10">
    <location>
        <begin position="12"/>
        <end position="31"/>
    </location>
</feature>
<sequence>MKIKMNLMTKLMAYFLALIIIPVSVLGLYSYTSAEKALVEKAEALLLAVLEGGARDLTTEKKNIENLGSIFNSLPEIESYAIELGKGQVSENTVRLAQKTTAQFRKSIEIISEDILITNNQGKVVMDSTGGANAGMDLSGREYFRESMTGKALWSEVLQSKITGNPVIVHSIPLKTDTGDIVGIVAIAIKFEAFSKWVAMMKAGESGYGYLVDKNGLVLYHPVKDKILKENLLETAAGSLKEQVVHMTQGGKGSGLYTYNGENKLNMYMPVGNWSLAVNIPTEEYMKEVNSIKRSSLIVGLLSALIGAFVAFFAARQITNPIKHLMELMGKAEAGDLTVAAKVKAKDEIGDLAASFNHMIQGQREAMVQVLDAANQVGSAAQQASSISQEMSASAESQTASLEELTTAMNEMSSSIGQVAANISQMAGNVGSVSSAMEELGKSAEEVARSTEDTSATIVDVTTSIQQMNTSIEQAASNAHKASGEAKNTVLVAEEGKTAVGHTITEMDQINKAMANLTDAIKGLGKAAIQIGDIVEVIDDIAEQTNLLALNAAIEAARAGEHGKGFAVVAGAIGNLAEKSSDATKDITNLIKQIQEEVNNAIETTHSGAKQVENGVNLVKDTGTALDKIFVAIERTTKMINDIAASTDEQAKASKAIMDAVEKVNELSMQVSAAVEEQASSIQDVILSMEKMNSLAQEVAGAAEEQSASSEEILATTENVNEVASEVSAGSEEVASTAQNLASQANSLLAIVSKFKIV</sequence>
<accession>A0A1M6ETY9</accession>
<dbReference type="Proteomes" id="UP000184536">
    <property type="component" value="Unassembled WGS sequence"/>
</dbReference>
<dbReference type="GO" id="GO:0006935">
    <property type="term" value="P:chemotaxis"/>
    <property type="evidence" value="ECO:0007669"/>
    <property type="project" value="UniProtKB-KW"/>
</dbReference>
<dbReference type="GO" id="GO:0007165">
    <property type="term" value="P:signal transduction"/>
    <property type="evidence" value="ECO:0007669"/>
    <property type="project" value="UniProtKB-KW"/>
</dbReference>
<evidence type="ECO:0000313" key="13">
    <source>
        <dbReference type="EMBL" id="SHI88849.1"/>
    </source>
</evidence>
<evidence type="ECO:0000256" key="7">
    <source>
        <dbReference type="ARBA" id="ARBA00023224"/>
    </source>
</evidence>
<evidence type="ECO:0000256" key="4">
    <source>
        <dbReference type="ARBA" id="ARBA00022692"/>
    </source>
</evidence>
<dbReference type="SMART" id="SM00283">
    <property type="entry name" value="MA"/>
    <property type="match status" value="1"/>
</dbReference>
<gene>
    <name evidence="13" type="ORF">SAMN02745975_00825</name>
</gene>
<keyword evidence="5 10" id="KW-1133">Transmembrane helix</keyword>
<comment type="subcellular location">
    <subcellularLocation>
        <location evidence="1">Cell membrane</location>
        <topology evidence="1">Multi-pass membrane protein</topology>
    </subcellularLocation>
</comment>
<dbReference type="CDD" id="cd11386">
    <property type="entry name" value="MCP_signal"/>
    <property type="match status" value="1"/>
</dbReference>
<dbReference type="CDD" id="cd12912">
    <property type="entry name" value="PDC2_MCP_like"/>
    <property type="match status" value="1"/>
</dbReference>
<dbReference type="InterPro" id="IPR033479">
    <property type="entry name" value="dCache_1"/>
</dbReference>
<feature type="domain" description="Methyl-accepting transducer" evidence="11">
    <location>
        <begin position="429"/>
        <end position="665"/>
    </location>
</feature>
<evidence type="ECO:0000256" key="10">
    <source>
        <dbReference type="SAM" id="Phobius"/>
    </source>
</evidence>
<dbReference type="SUPFAM" id="SSF58104">
    <property type="entry name" value="Methyl-accepting chemotaxis protein (MCP) signaling domain"/>
    <property type="match status" value="3"/>
</dbReference>
<dbReference type="PROSITE" id="PS50885">
    <property type="entry name" value="HAMP"/>
    <property type="match status" value="1"/>
</dbReference>
<name>A0A1M6ETY9_9FIRM</name>
<dbReference type="Gene3D" id="6.10.340.10">
    <property type="match status" value="1"/>
</dbReference>
<evidence type="ECO:0000256" key="9">
    <source>
        <dbReference type="PROSITE-ProRule" id="PRU00284"/>
    </source>
</evidence>
<dbReference type="InterPro" id="IPR003660">
    <property type="entry name" value="HAMP_dom"/>
</dbReference>
<evidence type="ECO:0000256" key="8">
    <source>
        <dbReference type="ARBA" id="ARBA00029447"/>
    </source>
</evidence>
<organism evidence="13 14">
    <name type="scientific">Geosporobacter subterraneus DSM 17957</name>
    <dbReference type="NCBI Taxonomy" id="1121919"/>
    <lineage>
        <taxon>Bacteria</taxon>
        <taxon>Bacillati</taxon>
        <taxon>Bacillota</taxon>
        <taxon>Clostridia</taxon>
        <taxon>Peptostreptococcales</taxon>
        <taxon>Thermotaleaceae</taxon>
        <taxon>Geosporobacter</taxon>
    </lineage>
</organism>
<keyword evidence="14" id="KW-1185">Reference proteome</keyword>
<dbReference type="SMART" id="SM00304">
    <property type="entry name" value="HAMP"/>
    <property type="match status" value="3"/>
</dbReference>
<keyword evidence="2" id="KW-1003">Cell membrane</keyword>
<dbReference type="InterPro" id="IPR029151">
    <property type="entry name" value="Sensor-like_sf"/>
</dbReference>
<dbReference type="RefSeq" id="WP_190014175.1">
    <property type="nucleotide sequence ID" value="NZ_FQZV01000009.1"/>
</dbReference>
<dbReference type="SUPFAM" id="SSF103190">
    <property type="entry name" value="Sensory domain-like"/>
    <property type="match status" value="1"/>
</dbReference>
<dbReference type="PANTHER" id="PTHR32089:SF112">
    <property type="entry name" value="LYSOZYME-LIKE PROTEIN-RELATED"/>
    <property type="match status" value="1"/>
</dbReference>
<keyword evidence="4 10" id="KW-0812">Transmembrane</keyword>
<protein>
    <submittedName>
        <fullName evidence="13">Methyl-accepting chemotaxis protein</fullName>
    </submittedName>
</protein>
<dbReference type="Gene3D" id="3.30.450.20">
    <property type="entry name" value="PAS domain"/>
    <property type="match status" value="1"/>
</dbReference>
<reference evidence="14" key="1">
    <citation type="submission" date="2016-11" db="EMBL/GenBank/DDBJ databases">
        <authorList>
            <person name="Varghese N."/>
            <person name="Submissions S."/>
        </authorList>
    </citation>
    <scope>NUCLEOTIDE SEQUENCE [LARGE SCALE GENOMIC DNA]</scope>
    <source>
        <strain evidence="14">DSM 17957</strain>
    </source>
</reference>
<evidence type="ECO:0000259" key="11">
    <source>
        <dbReference type="PROSITE" id="PS50111"/>
    </source>
</evidence>
<evidence type="ECO:0000256" key="2">
    <source>
        <dbReference type="ARBA" id="ARBA00022475"/>
    </source>
</evidence>
<dbReference type="CDD" id="cd06225">
    <property type="entry name" value="HAMP"/>
    <property type="match status" value="1"/>
</dbReference>
<keyword evidence="7 9" id="KW-0807">Transducer</keyword>
<evidence type="ECO:0000256" key="1">
    <source>
        <dbReference type="ARBA" id="ARBA00004651"/>
    </source>
</evidence>
<dbReference type="STRING" id="1121919.SAMN02745975_00825"/>
<dbReference type="EMBL" id="FQZV01000009">
    <property type="protein sequence ID" value="SHI88849.1"/>
    <property type="molecule type" value="Genomic_DNA"/>
</dbReference>
<keyword evidence="3" id="KW-0145">Chemotaxis</keyword>
<feature type="transmembrane region" description="Helical" evidence="10">
    <location>
        <begin position="296"/>
        <end position="315"/>
    </location>
</feature>
<keyword evidence="6 10" id="KW-0472">Membrane</keyword>
<feature type="domain" description="HAMP" evidence="12">
    <location>
        <begin position="316"/>
        <end position="368"/>
    </location>
</feature>
<dbReference type="Gene3D" id="1.10.287.950">
    <property type="entry name" value="Methyl-accepting chemotaxis protein"/>
    <property type="match status" value="1"/>
</dbReference>
<dbReference type="Pfam" id="PF00672">
    <property type="entry name" value="HAMP"/>
    <property type="match status" value="1"/>
</dbReference>
<proteinExistence type="inferred from homology"/>
<dbReference type="AlphaFoldDB" id="A0A1M6ETY9"/>
<dbReference type="Pfam" id="PF02743">
    <property type="entry name" value="dCache_1"/>
    <property type="match status" value="1"/>
</dbReference>
<evidence type="ECO:0000313" key="14">
    <source>
        <dbReference type="Proteomes" id="UP000184536"/>
    </source>
</evidence>
<dbReference type="PANTHER" id="PTHR32089">
    <property type="entry name" value="METHYL-ACCEPTING CHEMOTAXIS PROTEIN MCPB"/>
    <property type="match status" value="1"/>
</dbReference>
<dbReference type="InterPro" id="IPR004089">
    <property type="entry name" value="MCPsignal_dom"/>
</dbReference>
<evidence type="ECO:0000256" key="3">
    <source>
        <dbReference type="ARBA" id="ARBA00022500"/>
    </source>
</evidence>
<dbReference type="CDD" id="cd12914">
    <property type="entry name" value="PDC1_DGC_like"/>
    <property type="match status" value="1"/>
</dbReference>
<evidence type="ECO:0000259" key="12">
    <source>
        <dbReference type="PROSITE" id="PS50885"/>
    </source>
</evidence>
<evidence type="ECO:0000256" key="5">
    <source>
        <dbReference type="ARBA" id="ARBA00022989"/>
    </source>
</evidence>
<dbReference type="PROSITE" id="PS50111">
    <property type="entry name" value="CHEMOTAXIS_TRANSDUC_2"/>
    <property type="match status" value="1"/>
</dbReference>